<sequence>MLCALFSTITKAYCEPMVSASGSHSLEYFYTAVSEPGPGTPVFTASGCVDDQVFIRFDSEKMKADPCVDWLRENPDYFDDETKIFKTRMKIFQLSLRNVQQYYNNCMDGSLSKEARQPSGQGEFPD</sequence>
<dbReference type="AlphaFoldDB" id="A0A8D2B066"/>
<keyword evidence="4" id="KW-1185">Reference proteome</keyword>
<dbReference type="GO" id="GO:0042605">
    <property type="term" value="F:peptide antigen binding"/>
    <property type="evidence" value="ECO:0007669"/>
    <property type="project" value="TreeGrafter"/>
</dbReference>
<reference evidence="3" key="2">
    <citation type="submission" date="2025-09" db="UniProtKB">
        <authorList>
            <consortium name="Ensembl"/>
        </authorList>
    </citation>
    <scope>IDENTIFICATION</scope>
</reference>
<dbReference type="InterPro" id="IPR037055">
    <property type="entry name" value="MHC_I-like_Ag-recog_sf"/>
</dbReference>
<proteinExistence type="predicted"/>
<dbReference type="Pfam" id="PF00129">
    <property type="entry name" value="MHC_I"/>
    <property type="match status" value="1"/>
</dbReference>
<evidence type="ECO:0000313" key="3">
    <source>
        <dbReference type="Ensembl" id="ENSSVLP00005009155.1"/>
    </source>
</evidence>
<reference evidence="3" key="1">
    <citation type="submission" date="2025-08" db="UniProtKB">
        <authorList>
            <consortium name="Ensembl"/>
        </authorList>
    </citation>
    <scope>IDENTIFICATION</scope>
</reference>
<dbReference type="GO" id="GO:0002476">
    <property type="term" value="P:antigen processing and presentation of endogenous peptide antigen via MHC class Ib"/>
    <property type="evidence" value="ECO:0007669"/>
    <property type="project" value="TreeGrafter"/>
</dbReference>
<dbReference type="GO" id="GO:0005102">
    <property type="term" value="F:signaling receptor binding"/>
    <property type="evidence" value="ECO:0007669"/>
    <property type="project" value="TreeGrafter"/>
</dbReference>
<keyword evidence="1" id="KW-0325">Glycoprotein</keyword>
<dbReference type="GO" id="GO:0005615">
    <property type="term" value="C:extracellular space"/>
    <property type="evidence" value="ECO:0007669"/>
    <property type="project" value="TreeGrafter"/>
</dbReference>
<dbReference type="InterPro" id="IPR011162">
    <property type="entry name" value="MHC_I/II-like_Ag-recog"/>
</dbReference>
<dbReference type="SUPFAM" id="SSF54452">
    <property type="entry name" value="MHC antigen-recognition domain"/>
    <property type="match status" value="1"/>
</dbReference>
<dbReference type="GO" id="GO:0006955">
    <property type="term" value="P:immune response"/>
    <property type="evidence" value="ECO:0007669"/>
    <property type="project" value="TreeGrafter"/>
</dbReference>
<dbReference type="Gene3D" id="3.30.500.10">
    <property type="entry name" value="MHC class I-like antigen recognition-like"/>
    <property type="match status" value="1"/>
</dbReference>
<protein>
    <recommendedName>
        <fullName evidence="2">MHC class I-like antigen recognition-like domain-containing protein</fullName>
    </recommendedName>
</protein>
<dbReference type="PANTHER" id="PTHR16675:SF250">
    <property type="entry name" value="HISTOCOMPATIBILITY 2, T REGION LOCUS 24"/>
    <property type="match status" value="1"/>
</dbReference>
<organism evidence="3 4">
    <name type="scientific">Sciurus vulgaris</name>
    <name type="common">Eurasian red squirrel</name>
    <dbReference type="NCBI Taxonomy" id="55149"/>
    <lineage>
        <taxon>Eukaryota</taxon>
        <taxon>Metazoa</taxon>
        <taxon>Chordata</taxon>
        <taxon>Craniata</taxon>
        <taxon>Vertebrata</taxon>
        <taxon>Euteleostomi</taxon>
        <taxon>Mammalia</taxon>
        <taxon>Eutheria</taxon>
        <taxon>Euarchontoglires</taxon>
        <taxon>Glires</taxon>
        <taxon>Rodentia</taxon>
        <taxon>Sciuromorpha</taxon>
        <taxon>Sciuridae</taxon>
        <taxon>Sciurinae</taxon>
        <taxon>Sciurini</taxon>
        <taxon>Sciurus</taxon>
    </lineage>
</organism>
<dbReference type="GO" id="GO:0002486">
    <property type="term" value="P:antigen processing and presentation of endogenous peptide antigen via MHC class I via ER pathway, TAP-independent"/>
    <property type="evidence" value="ECO:0007669"/>
    <property type="project" value="TreeGrafter"/>
</dbReference>
<evidence type="ECO:0000313" key="4">
    <source>
        <dbReference type="Proteomes" id="UP000694564"/>
    </source>
</evidence>
<dbReference type="InterPro" id="IPR011161">
    <property type="entry name" value="MHC_I-like_Ag-recog"/>
</dbReference>
<name>A0A8D2B066_SCIVU</name>
<accession>A0A8D2B066</accession>
<dbReference type="PANTHER" id="PTHR16675">
    <property type="entry name" value="MHC CLASS I-RELATED"/>
    <property type="match status" value="1"/>
</dbReference>
<dbReference type="Ensembl" id="ENSSVLT00005010145.1">
    <property type="protein sequence ID" value="ENSSVLP00005009155.1"/>
    <property type="gene ID" value="ENSSVLG00005007351.1"/>
</dbReference>
<feature type="domain" description="MHC class I-like antigen recognition-like" evidence="2">
    <location>
        <begin position="22"/>
        <end position="111"/>
    </location>
</feature>
<dbReference type="GO" id="GO:0001916">
    <property type="term" value="P:positive regulation of T cell mediated cytotoxicity"/>
    <property type="evidence" value="ECO:0007669"/>
    <property type="project" value="TreeGrafter"/>
</dbReference>
<evidence type="ECO:0000259" key="2">
    <source>
        <dbReference type="Pfam" id="PF00129"/>
    </source>
</evidence>
<dbReference type="OrthoDB" id="8936120at2759"/>
<dbReference type="Proteomes" id="UP000694564">
    <property type="component" value="Chromosome 7"/>
</dbReference>
<dbReference type="GO" id="GO:0009897">
    <property type="term" value="C:external side of plasma membrane"/>
    <property type="evidence" value="ECO:0007669"/>
    <property type="project" value="TreeGrafter"/>
</dbReference>
<dbReference type="InterPro" id="IPR050208">
    <property type="entry name" value="MHC_class-I_related"/>
</dbReference>
<evidence type="ECO:0000256" key="1">
    <source>
        <dbReference type="ARBA" id="ARBA00023180"/>
    </source>
</evidence>
<dbReference type="GeneTree" id="ENSGT01120000271826"/>